<evidence type="ECO:0000256" key="4">
    <source>
        <dbReference type="ARBA" id="ARBA00023136"/>
    </source>
</evidence>
<evidence type="ECO:0000256" key="3">
    <source>
        <dbReference type="ARBA" id="ARBA00022989"/>
    </source>
</evidence>
<reference evidence="7 8" key="1">
    <citation type="journal article" date="2017" name="BMC Genomics">
        <title>Genome sequencing of 39 Akkermansia muciniphila isolates reveals its population structure, genomic and functional diverisity, and global distribution in mammalian gut microbiotas.</title>
        <authorList>
            <person name="Guo X."/>
            <person name="Li S."/>
            <person name="Zhang J."/>
            <person name="Wu F."/>
            <person name="Li X."/>
            <person name="Wu D."/>
            <person name="Zhang M."/>
            <person name="Ou Z."/>
            <person name="Jie Z."/>
            <person name="Yan Q."/>
            <person name="Li P."/>
            <person name="Yi J."/>
            <person name="Peng Y."/>
        </authorList>
    </citation>
    <scope>NUCLEOTIDE SEQUENCE [LARGE SCALE GENOMIC DNA]</scope>
    <source>
        <strain evidence="7 8">GP24</strain>
    </source>
</reference>
<dbReference type="InterPro" id="IPR036513">
    <property type="entry name" value="STAS_dom_sf"/>
</dbReference>
<evidence type="ECO:0000313" key="7">
    <source>
        <dbReference type="EMBL" id="PNC16830.1"/>
    </source>
</evidence>
<feature type="transmembrane region" description="Helical" evidence="5">
    <location>
        <begin position="318"/>
        <end position="336"/>
    </location>
</feature>
<dbReference type="Gene3D" id="3.30.750.24">
    <property type="entry name" value="STAS domain"/>
    <property type="match status" value="1"/>
</dbReference>
<dbReference type="InterPro" id="IPR011547">
    <property type="entry name" value="SLC26A/SulP_dom"/>
</dbReference>
<evidence type="ECO:0000259" key="6">
    <source>
        <dbReference type="PROSITE" id="PS50801"/>
    </source>
</evidence>
<evidence type="ECO:0000256" key="1">
    <source>
        <dbReference type="ARBA" id="ARBA00004141"/>
    </source>
</evidence>
<dbReference type="RefSeq" id="WP_102714803.1">
    <property type="nucleotide sequence ID" value="NZ_PJKA01000013.1"/>
</dbReference>
<feature type="transmembrane region" description="Helical" evidence="5">
    <location>
        <begin position="244"/>
        <end position="266"/>
    </location>
</feature>
<accession>A0A2N8HAE1</accession>
<name>A0A2N8HAE1_9BACT</name>
<feature type="transmembrane region" description="Helical" evidence="5">
    <location>
        <begin position="200"/>
        <end position="224"/>
    </location>
</feature>
<dbReference type="PANTHER" id="PTHR11814">
    <property type="entry name" value="SULFATE TRANSPORTER"/>
    <property type="match status" value="1"/>
</dbReference>
<organism evidence="7 8">
    <name type="scientific">Akkermansia muciniphila</name>
    <dbReference type="NCBI Taxonomy" id="239935"/>
    <lineage>
        <taxon>Bacteria</taxon>
        <taxon>Pseudomonadati</taxon>
        <taxon>Verrucomicrobiota</taxon>
        <taxon>Verrucomicrobiia</taxon>
        <taxon>Verrucomicrobiales</taxon>
        <taxon>Akkermansiaceae</taxon>
        <taxon>Akkermansia</taxon>
    </lineage>
</organism>
<comment type="caution">
    <text evidence="7">The sequence shown here is derived from an EMBL/GenBank/DDBJ whole genome shotgun (WGS) entry which is preliminary data.</text>
</comment>
<protein>
    <submittedName>
        <fullName evidence="7">Sodium-independent anion transporter</fullName>
    </submittedName>
</protein>
<dbReference type="CDD" id="cd07042">
    <property type="entry name" value="STAS_SulP_like_sulfate_transporter"/>
    <property type="match status" value="1"/>
</dbReference>
<evidence type="ECO:0000313" key="8">
    <source>
        <dbReference type="Proteomes" id="UP000236000"/>
    </source>
</evidence>
<feature type="transmembrane region" description="Helical" evidence="5">
    <location>
        <begin position="115"/>
        <end position="137"/>
    </location>
</feature>
<dbReference type="OrthoDB" id="9771198at2"/>
<dbReference type="GO" id="GO:0016020">
    <property type="term" value="C:membrane"/>
    <property type="evidence" value="ECO:0007669"/>
    <property type="project" value="UniProtKB-SubCell"/>
</dbReference>
<dbReference type="GO" id="GO:0055085">
    <property type="term" value="P:transmembrane transport"/>
    <property type="evidence" value="ECO:0007669"/>
    <property type="project" value="InterPro"/>
</dbReference>
<dbReference type="SUPFAM" id="SSF52091">
    <property type="entry name" value="SpoIIaa-like"/>
    <property type="match status" value="1"/>
</dbReference>
<comment type="subcellular location">
    <subcellularLocation>
        <location evidence="1">Membrane</location>
        <topology evidence="1">Multi-pass membrane protein</topology>
    </subcellularLocation>
</comment>
<feature type="transmembrane region" description="Helical" evidence="5">
    <location>
        <begin position="20"/>
        <end position="43"/>
    </location>
</feature>
<keyword evidence="3 5" id="KW-1133">Transmembrane helix</keyword>
<dbReference type="InterPro" id="IPR001902">
    <property type="entry name" value="SLC26A/SulP_fam"/>
</dbReference>
<dbReference type="PROSITE" id="PS50801">
    <property type="entry name" value="STAS"/>
    <property type="match status" value="1"/>
</dbReference>
<feature type="transmembrane region" description="Helical" evidence="5">
    <location>
        <begin position="170"/>
        <end position="188"/>
    </location>
</feature>
<feature type="transmembrane region" description="Helical" evidence="5">
    <location>
        <begin position="287"/>
        <end position="306"/>
    </location>
</feature>
<gene>
    <name evidence="7" type="ORF">CXU22_09210</name>
</gene>
<feature type="transmembrane region" description="Helical" evidence="5">
    <location>
        <begin position="50"/>
        <end position="69"/>
    </location>
</feature>
<feature type="transmembrane region" description="Helical" evidence="5">
    <location>
        <begin position="380"/>
        <end position="406"/>
    </location>
</feature>
<keyword evidence="2 5" id="KW-0812">Transmembrane</keyword>
<dbReference type="Proteomes" id="UP000236000">
    <property type="component" value="Unassembled WGS sequence"/>
</dbReference>
<evidence type="ECO:0000256" key="5">
    <source>
        <dbReference type="SAM" id="Phobius"/>
    </source>
</evidence>
<evidence type="ECO:0000256" key="2">
    <source>
        <dbReference type="ARBA" id="ARBA00022692"/>
    </source>
</evidence>
<dbReference type="EMBL" id="PJKA01000013">
    <property type="protein sequence ID" value="PNC16830.1"/>
    <property type="molecule type" value="Genomic_DNA"/>
</dbReference>
<dbReference type="AlphaFoldDB" id="A0A2N8HAE1"/>
<sequence>MFRPALLSSLKTYTKQTFLADLFAGLTVGVVAIPLAMAFAIACGLSPTQGLVTAIVAGFLISLFSGSKYQIGGPTGAFVIIIMGVLEQYHVSGLLVCTLMAGLFLIILGFCRMGALIRFIPFPVTTGFTSGIAVVIFSTQIKDIFGLTITEKIPGDFIEKWACYFNYFHTINWAALALTVGTVAITLLSRRFWPRVPAMLVGMLGMTAVSVAFSLPVTTIGQAFGSLPNTLPLPSLPHIEWHNLGALTAPAFTIALLAAIESLLSASVADGMTGGRHKPNMELIAQGIGNIGSALFGGIPATGAIARTATNIKAGAKSPVSGMIHAVTLLAILMAFAQYAQQIPLAVLAGILTVVCYNMSEMHTFSRLLKGPRQDAAVLVITFLLTVFVDLVVAVEVGVVLAALLFMGRMAQISDVSAIKNELLDNDEEDDGNRSAAKLNIPEGVEVFDVKGPFFFGAVEQFKDQVLETLEHDTKVVILRMRLVPALDATGLNVLSDFCHQCREHGSTLLVCGVQPQPLDVIRHAPFYRELKRYNICENIDAALTRARKIINGPAPKHL</sequence>
<dbReference type="Pfam" id="PF00916">
    <property type="entry name" value="Sulfate_transp"/>
    <property type="match status" value="1"/>
</dbReference>
<dbReference type="Pfam" id="PF01740">
    <property type="entry name" value="STAS"/>
    <property type="match status" value="1"/>
</dbReference>
<proteinExistence type="predicted"/>
<feature type="domain" description="STAS" evidence="6">
    <location>
        <begin position="435"/>
        <end position="547"/>
    </location>
</feature>
<feature type="transmembrane region" description="Helical" evidence="5">
    <location>
        <begin position="89"/>
        <end position="108"/>
    </location>
</feature>
<keyword evidence="4 5" id="KW-0472">Membrane</keyword>
<dbReference type="InterPro" id="IPR002645">
    <property type="entry name" value="STAS_dom"/>
</dbReference>